<accession>A0ABS4GAC6</accession>
<evidence type="ECO:0000256" key="1">
    <source>
        <dbReference type="ARBA" id="ARBA00023125"/>
    </source>
</evidence>
<dbReference type="RefSeq" id="WP_209510386.1">
    <property type="nucleotide sequence ID" value="NZ_JAGGKS010000001.1"/>
</dbReference>
<name>A0ABS4GAC6_9FIRM</name>
<evidence type="ECO:0000256" key="2">
    <source>
        <dbReference type="SAM" id="Coils"/>
    </source>
</evidence>
<gene>
    <name evidence="4" type="ORF">J2Z76_000490</name>
</gene>
<dbReference type="PANTHER" id="PTHR46558:SF14">
    <property type="entry name" value="HTH-TYPE TRANSCRIPTIONAL REGULATOR ANSR"/>
    <property type="match status" value="1"/>
</dbReference>
<evidence type="ECO:0000313" key="4">
    <source>
        <dbReference type="EMBL" id="MBP1924637.1"/>
    </source>
</evidence>
<dbReference type="Gene3D" id="1.10.260.40">
    <property type="entry name" value="lambda repressor-like DNA-binding domains"/>
    <property type="match status" value="1"/>
</dbReference>
<protein>
    <submittedName>
        <fullName evidence="4">Transcriptional regulator with XRE-family HTH domain</fullName>
    </submittedName>
</protein>
<feature type="domain" description="HTH cro/C1-type" evidence="3">
    <location>
        <begin position="9"/>
        <end position="63"/>
    </location>
</feature>
<evidence type="ECO:0000259" key="3">
    <source>
        <dbReference type="PROSITE" id="PS50943"/>
    </source>
</evidence>
<evidence type="ECO:0000313" key="5">
    <source>
        <dbReference type="Proteomes" id="UP001519342"/>
    </source>
</evidence>
<keyword evidence="5" id="KW-1185">Reference proteome</keyword>
<sequence>MDNIFGDRLKKLRADKRLLQKQVAQDLNITVQRYSSYENNSRLPEIKMLVKIAKYYNVSLDYLLGLENRTYLDKLSLQDQIKELKNEFNNRMNKLEEYINDTK</sequence>
<dbReference type="InterPro" id="IPR010982">
    <property type="entry name" value="Lambda_DNA-bd_dom_sf"/>
</dbReference>
<dbReference type="Proteomes" id="UP001519342">
    <property type="component" value="Unassembled WGS sequence"/>
</dbReference>
<dbReference type="SUPFAM" id="SSF47413">
    <property type="entry name" value="lambda repressor-like DNA-binding domains"/>
    <property type="match status" value="1"/>
</dbReference>
<dbReference type="InterPro" id="IPR001387">
    <property type="entry name" value="Cro/C1-type_HTH"/>
</dbReference>
<proteinExistence type="predicted"/>
<reference evidence="4 5" key="1">
    <citation type="submission" date="2021-03" db="EMBL/GenBank/DDBJ databases">
        <title>Genomic Encyclopedia of Type Strains, Phase IV (KMG-IV): sequencing the most valuable type-strain genomes for metagenomic binning, comparative biology and taxonomic classification.</title>
        <authorList>
            <person name="Goeker M."/>
        </authorList>
    </citation>
    <scope>NUCLEOTIDE SEQUENCE [LARGE SCALE GENOMIC DNA]</scope>
    <source>
        <strain evidence="4 5">DSM 24004</strain>
    </source>
</reference>
<comment type="caution">
    <text evidence="4">The sequence shown here is derived from an EMBL/GenBank/DDBJ whole genome shotgun (WGS) entry which is preliminary data.</text>
</comment>
<keyword evidence="1" id="KW-0238">DNA-binding</keyword>
<keyword evidence="2" id="KW-0175">Coiled coil</keyword>
<dbReference type="CDD" id="cd00093">
    <property type="entry name" value="HTH_XRE"/>
    <property type="match status" value="1"/>
</dbReference>
<dbReference type="SMART" id="SM00530">
    <property type="entry name" value="HTH_XRE"/>
    <property type="match status" value="1"/>
</dbReference>
<dbReference type="EMBL" id="JAGGKS010000001">
    <property type="protein sequence ID" value="MBP1924637.1"/>
    <property type="molecule type" value="Genomic_DNA"/>
</dbReference>
<organism evidence="4 5">
    <name type="scientific">Sedimentibacter acidaminivorans</name>
    <dbReference type="NCBI Taxonomy" id="913099"/>
    <lineage>
        <taxon>Bacteria</taxon>
        <taxon>Bacillati</taxon>
        <taxon>Bacillota</taxon>
        <taxon>Tissierellia</taxon>
        <taxon>Sedimentibacter</taxon>
    </lineage>
</organism>
<dbReference type="PANTHER" id="PTHR46558">
    <property type="entry name" value="TRACRIPTIONAL REGULATORY PROTEIN-RELATED-RELATED"/>
    <property type="match status" value="1"/>
</dbReference>
<feature type="coiled-coil region" evidence="2">
    <location>
        <begin position="74"/>
        <end position="101"/>
    </location>
</feature>
<dbReference type="PROSITE" id="PS50943">
    <property type="entry name" value="HTH_CROC1"/>
    <property type="match status" value="1"/>
</dbReference>
<dbReference type="Pfam" id="PF01381">
    <property type="entry name" value="HTH_3"/>
    <property type="match status" value="1"/>
</dbReference>